<proteinExistence type="predicted"/>
<dbReference type="EMBL" id="JBBUKT010000007">
    <property type="protein sequence ID" value="MEK7952400.1"/>
    <property type="molecule type" value="Genomic_DNA"/>
</dbReference>
<dbReference type="Pfam" id="PF00196">
    <property type="entry name" value="GerE"/>
    <property type="match status" value="1"/>
</dbReference>
<evidence type="ECO:0000256" key="4">
    <source>
        <dbReference type="ARBA" id="ARBA00023163"/>
    </source>
</evidence>
<dbReference type="SMART" id="SM00448">
    <property type="entry name" value="REC"/>
    <property type="match status" value="1"/>
</dbReference>
<dbReference type="PANTHER" id="PTHR43214">
    <property type="entry name" value="TWO-COMPONENT RESPONSE REGULATOR"/>
    <property type="match status" value="1"/>
</dbReference>
<dbReference type="PROSITE" id="PS50110">
    <property type="entry name" value="RESPONSE_REGULATORY"/>
    <property type="match status" value="1"/>
</dbReference>
<accession>A0ABU9AYE3</accession>
<feature type="modified residue" description="4-aspartylphosphate" evidence="5">
    <location>
        <position position="57"/>
    </location>
</feature>
<keyword evidence="3" id="KW-0238">DNA-binding</keyword>
<organism evidence="8 9">
    <name type="scientific">Luteolibacter soli</name>
    <dbReference type="NCBI Taxonomy" id="3135280"/>
    <lineage>
        <taxon>Bacteria</taxon>
        <taxon>Pseudomonadati</taxon>
        <taxon>Verrucomicrobiota</taxon>
        <taxon>Verrucomicrobiia</taxon>
        <taxon>Verrucomicrobiales</taxon>
        <taxon>Verrucomicrobiaceae</taxon>
        <taxon>Luteolibacter</taxon>
    </lineage>
</organism>
<evidence type="ECO:0000256" key="5">
    <source>
        <dbReference type="PROSITE-ProRule" id="PRU00169"/>
    </source>
</evidence>
<evidence type="ECO:0000259" key="6">
    <source>
        <dbReference type="PROSITE" id="PS50043"/>
    </source>
</evidence>
<dbReference type="InterPro" id="IPR000792">
    <property type="entry name" value="Tscrpt_reg_LuxR_C"/>
</dbReference>
<dbReference type="Pfam" id="PF00072">
    <property type="entry name" value="Response_reg"/>
    <property type="match status" value="1"/>
</dbReference>
<evidence type="ECO:0000256" key="2">
    <source>
        <dbReference type="ARBA" id="ARBA00023015"/>
    </source>
</evidence>
<keyword evidence="9" id="KW-1185">Reference proteome</keyword>
<dbReference type="InterPro" id="IPR039420">
    <property type="entry name" value="WalR-like"/>
</dbReference>
<sequence length="217" mass="24251">MRNRIKVLIVDDHPVFRRGLKEIIEEQKKFEVVGEAADGMVGLHLVRELEPDIIVLDVDMPHLNGLQMARSLRKDQSPAQIVFLTMYSDEDLFNAALDIGVRGYVLKENAGGEVVSALLTIAEGGTFFSPALGSIGRRREDRVKSLLLSKPTLESLTPAERRVLRLIAEDHTSKEIAGLLGISAKTVENHRHNICKKLDIYGSHSLLKFAFDHKSYL</sequence>
<gene>
    <name evidence="8" type="ORF">WKV53_17950</name>
</gene>
<evidence type="ECO:0000313" key="9">
    <source>
        <dbReference type="Proteomes" id="UP001371305"/>
    </source>
</evidence>
<evidence type="ECO:0000256" key="3">
    <source>
        <dbReference type="ARBA" id="ARBA00023125"/>
    </source>
</evidence>
<dbReference type="InterPro" id="IPR001789">
    <property type="entry name" value="Sig_transdc_resp-reg_receiver"/>
</dbReference>
<reference evidence="8 9" key="1">
    <citation type="submission" date="2024-04" db="EMBL/GenBank/DDBJ databases">
        <title>Luteolibacter sp. isolated from soil.</title>
        <authorList>
            <person name="An J."/>
        </authorList>
    </citation>
    <scope>NUCLEOTIDE SEQUENCE [LARGE SCALE GENOMIC DNA]</scope>
    <source>
        <strain evidence="8 9">Y139</strain>
    </source>
</reference>
<dbReference type="InterPro" id="IPR011006">
    <property type="entry name" value="CheY-like_superfamily"/>
</dbReference>
<keyword evidence="1 5" id="KW-0597">Phosphoprotein</keyword>
<keyword evidence="4" id="KW-0804">Transcription</keyword>
<dbReference type="PRINTS" id="PR00038">
    <property type="entry name" value="HTHLUXR"/>
</dbReference>
<feature type="domain" description="Response regulatory" evidence="7">
    <location>
        <begin position="6"/>
        <end position="122"/>
    </location>
</feature>
<dbReference type="PANTHER" id="PTHR43214:SF41">
    <property type="entry name" value="NITRATE_NITRITE RESPONSE REGULATOR PROTEIN NARP"/>
    <property type="match status" value="1"/>
</dbReference>
<dbReference type="SUPFAM" id="SSF52172">
    <property type="entry name" value="CheY-like"/>
    <property type="match status" value="1"/>
</dbReference>
<dbReference type="InterPro" id="IPR058245">
    <property type="entry name" value="NreC/VraR/RcsB-like_REC"/>
</dbReference>
<dbReference type="InterPro" id="IPR016032">
    <property type="entry name" value="Sig_transdc_resp-reg_C-effctor"/>
</dbReference>
<dbReference type="Gene3D" id="3.40.50.2300">
    <property type="match status" value="1"/>
</dbReference>
<dbReference type="SUPFAM" id="SSF46894">
    <property type="entry name" value="C-terminal effector domain of the bipartite response regulators"/>
    <property type="match status" value="1"/>
</dbReference>
<dbReference type="CDD" id="cd06170">
    <property type="entry name" value="LuxR_C_like"/>
    <property type="match status" value="1"/>
</dbReference>
<dbReference type="RefSeq" id="WP_341406157.1">
    <property type="nucleotide sequence ID" value="NZ_JBBUKT010000007.1"/>
</dbReference>
<evidence type="ECO:0000313" key="8">
    <source>
        <dbReference type="EMBL" id="MEK7952400.1"/>
    </source>
</evidence>
<name>A0ABU9AYE3_9BACT</name>
<protein>
    <submittedName>
        <fullName evidence="8">Response regulator transcription factor</fullName>
    </submittedName>
</protein>
<comment type="caution">
    <text evidence="8">The sequence shown here is derived from an EMBL/GenBank/DDBJ whole genome shotgun (WGS) entry which is preliminary data.</text>
</comment>
<evidence type="ECO:0000259" key="7">
    <source>
        <dbReference type="PROSITE" id="PS50110"/>
    </source>
</evidence>
<evidence type="ECO:0000256" key="1">
    <source>
        <dbReference type="ARBA" id="ARBA00022553"/>
    </source>
</evidence>
<dbReference type="PROSITE" id="PS50043">
    <property type="entry name" value="HTH_LUXR_2"/>
    <property type="match status" value="1"/>
</dbReference>
<dbReference type="SMART" id="SM00421">
    <property type="entry name" value="HTH_LUXR"/>
    <property type="match status" value="1"/>
</dbReference>
<dbReference type="CDD" id="cd17535">
    <property type="entry name" value="REC_NarL-like"/>
    <property type="match status" value="1"/>
</dbReference>
<feature type="domain" description="HTH luxR-type" evidence="6">
    <location>
        <begin position="149"/>
        <end position="214"/>
    </location>
</feature>
<dbReference type="Proteomes" id="UP001371305">
    <property type="component" value="Unassembled WGS sequence"/>
</dbReference>
<keyword evidence="2" id="KW-0805">Transcription regulation</keyword>
<dbReference type="PROSITE" id="PS00622">
    <property type="entry name" value="HTH_LUXR_1"/>
    <property type="match status" value="1"/>
</dbReference>